<proteinExistence type="predicted"/>
<keyword evidence="2" id="KW-1133">Transmembrane helix</keyword>
<evidence type="ECO:0000259" key="3">
    <source>
        <dbReference type="Pfam" id="PF25995"/>
    </source>
</evidence>
<evidence type="ECO:0000313" key="5">
    <source>
        <dbReference type="Proteomes" id="UP000094565"/>
    </source>
</evidence>
<protein>
    <submittedName>
        <fullName evidence="4">BA75_03024T0</fullName>
    </submittedName>
</protein>
<dbReference type="PANTHER" id="PTHR31011:SF2">
    <property type="entry name" value="PROTEIN STB2-RELATED"/>
    <property type="match status" value="1"/>
</dbReference>
<feature type="region of interest" description="Disordered" evidence="1">
    <location>
        <begin position="11"/>
        <end position="45"/>
    </location>
</feature>
<dbReference type="EMBL" id="CP014585">
    <property type="protein sequence ID" value="ANZ75695.1"/>
    <property type="molecule type" value="Genomic_DNA"/>
</dbReference>
<dbReference type="GO" id="GO:0070822">
    <property type="term" value="C:Sin3-type complex"/>
    <property type="evidence" value="ECO:0007669"/>
    <property type="project" value="TreeGrafter"/>
</dbReference>
<sequence length="911" mass="104238">MTDLPSFLPIGRNENVGLTKPEQSAPQESTSSEQLDTANASKTVSGRSWTPKTFIIPDTRAIDLLLNDMPPSFLVVEKVDITGFELYIVEQWALTRRVGTTITIYTGDEHNELKAYKITVTIDEENLWPVSFKKYVNSLISSQSTTLREISDAYLFVTNLSQFPTNLNLIPVKEGSLADIWDLFVTNLNMKRLSCAGRSLITLTNPANSIHDKFTSRYSIHPDVPLMYAARELILIVQTFLYYFRLIRPLAVDGMACTHTEEAICQWWEQFGIKSYPMVIKPKDFFSPLSLCGLIGFVLTIRERLASFSMNIYVPSDPLLINDFKVSVGQFQRHIRKLAHSNSGDGLGISPLPNPSSESSKNTWYLDVDTVDILLRYTSHKGNNKPNLMHDINKVRRMFKNTVQDLSSGKSLQSFKNTVTDLSTGRTLQNLGVHSDVPACSAFEFPGIEVLTDFKLLVPRMKGKRMNYLWKGKGKPFDIEKNCISALTLQYTANSWREKTKHESFAKNRSSSFLPEGRLEDSSSNHYERYDYYLSNEAQKENGNAEREEFTIERLKEKLKSKIWFDEDEANSSGKEKTKSPVAKNNLPKGEKPDNNDTRGHRSQTELCKLLEREPKIETVNHNEKFYSLLHRRNSIPSAQVEANLNTISYQKEYAVADTFERQEPFISTSIKLKRSKSFSEVEPVVNQWNWSFCPSVERLALTYIRIKCNMERGFSVQAAQFTQDYEEVTHLLATCVNDFAPLAKVSLDRKLSCGEGYLFDMLKGILDKSKNLEFQLNDIDSLNAKLDYELRLLSQKVKDAEQSLVQLKDFKVNNLIRSLDTCGNMNFSKRLRNQIKQKGLDTQIVGQYSKEQGYYVFFRTLVLVLLATIVDIWLAFFPGINYERVKKIWIRVDPRGRANRFIGRVVPTNT</sequence>
<dbReference type="AlphaFoldDB" id="A0A1B2JCZ9"/>
<dbReference type="OrthoDB" id="19806at2759"/>
<evidence type="ECO:0000256" key="2">
    <source>
        <dbReference type="SAM" id="Phobius"/>
    </source>
</evidence>
<reference evidence="4 5" key="1">
    <citation type="submission" date="2016-02" db="EMBL/GenBank/DDBJ databases">
        <title>Comparative genomic and transcriptomic foundation for Pichia pastoris.</title>
        <authorList>
            <person name="Love K.R."/>
            <person name="Shah K.A."/>
            <person name="Whittaker C.A."/>
            <person name="Wu J."/>
            <person name="Bartlett M.C."/>
            <person name="Ma D."/>
            <person name="Leeson R.L."/>
            <person name="Priest M."/>
            <person name="Young S.K."/>
            <person name="Love J.C."/>
        </authorList>
    </citation>
    <scope>NUCLEOTIDE SEQUENCE [LARGE SCALE GENOMIC DNA]</scope>
    <source>
        <strain evidence="4 5">ATCC 28485</strain>
    </source>
</reference>
<feature type="compositionally biased region" description="Basic and acidic residues" evidence="1">
    <location>
        <begin position="589"/>
        <end position="603"/>
    </location>
</feature>
<dbReference type="Pfam" id="PF25995">
    <property type="entry name" value="STB6_N"/>
    <property type="match status" value="1"/>
</dbReference>
<dbReference type="Proteomes" id="UP000094565">
    <property type="component" value="Chromosome 2"/>
</dbReference>
<feature type="transmembrane region" description="Helical" evidence="2">
    <location>
        <begin position="855"/>
        <end position="878"/>
    </location>
</feature>
<feature type="compositionally biased region" description="Polar residues" evidence="1">
    <location>
        <begin position="21"/>
        <end position="45"/>
    </location>
</feature>
<feature type="domain" description="STB6-like N-terminal" evidence="3">
    <location>
        <begin position="52"/>
        <end position="193"/>
    </location>
</feature>
<keyword evidence="2" id="KW-0812">Transmembrane</keyword>
<name>A0A1B2JCZ9_PICPA</name>
<evidence type="ECO:0000256" key="1">
    <source>
        <dbReference type="SAM" id="MobiDB-lite"/>
    </source>
</evidence>
<dbReference type="PANTHER" id="PTHR31011">
    <property type="entry name" value="PROTEIN STB2-RELATED"/>
    <property type="match status" value="1"/>
</dbReference>
<feature type="region of interest" description="Disordered" evidence="1">
    <location>
        <begin position="570"/>
        <end position="603"/>
    </location>
</feature>
<keyword evidence="5" id="KW-1185">Reference proteome</keyword>
<evidence type="ECO:0000313" key="4">
    <source>
        <dbReference type="EMBL" id="ANZ75695.1"/>
    </source>
</evidence>
<accession>A0A1B2JCZ9</accession>
<dbReference type="InterPro" id="IPR038919">
    <property type="entry name" value="STB2/STB2"/>
</dbReference>
<dbReference type="InterPro" id="IPR059025">
    <property type="entry name" value="STB6_N"/>
</dbReference>
<gene>
    <name evidence="4" type="primary">STB2</name>
    <name evidence="4" type="ORF">ATY40_BA7503024</name>
</gene>
<organism evidence="4 5">
    <name type="scientific">Komagataella pastoris</name>
    <name type="common">Yeast</name>
    <name type="synonym">Pichia pastoris</name>
    <dbReference type="NCBI Taxonomy" id="4922"/>
    <lineage>
        <taxon>Eukaryota</taxon>
        <taxon>Fungi</taxon>
        <taxon>Dikarya</taxon>
        <taxon>Ascomycota</taxon>
        <taxon>Saccharomycotina</taxon>
        <taxon>Pichiomycetes</taxon>
        <taxon>Pichiales</taxon>
        <taxon>Pichiaceae</taxon>
        <taxon>Komagataella</taxon>
    </lineage>
</organism>
<keyword evidence="2" id="KW-0472">Membrane</keyword>